<comment type="cofactor">
    <cofactor evidence="1">
        <name>biotin</name>
        <dbReference type="ChEBI" id="CHEBI:57586"/>
    </cofactor>
</comment>
<dbReference type="Pfam" id="PF00364">
    <property type="entry name" value="Biotin_lipoyl"/>
    <property type="match status" value="1"/>
</dbReference>
<keyword evidence="4 7" id="KW-0067">ATP-binding</keyword>
<dbReference type="Pfam" id="PF00289">
    <property type="entry name" value="Biotin_carb_N"/>
    <property type="match status" value="1"/>
</dbReference>
<dbReference type="CDD" id="cd06850">
    <property type="entry name" value="biotinyl_domain"/>
    <property type="match status" value="1"/>
</dbReference>
<evidence type="ECO:0000256" key="5">
    <source>
        <dbReference type="ARBA" id="ARBA00022946"/>
    </source>
</evidence>
<dbReference type="EMBL" id="PREU01000009">
    <property type="protein sequence ID" value="PPA74602.1"/>
    <property type="molecule type" value="Genomic_DNA"/>
</dbReference>
<name>A0A2S5GND1_9BURK</name>
<comment type="caution">
    <text evidence="11">The sequence shown here is derived from an EMBL/GenBank/DDBJ whole genome shotgun (WGS) entry which is preliminary data.</text>
</comment>
<dbReference type="Pfam" id="PF21139">
    <property type="entry name" value="BT_MCC_alpha"/>
    <property type="match status" value="1"/>
</dbReference>
<evidence type="ECO:0000256" key="3">
    <source>
        <dbReference type="ARBA" id="ARBA00022741"/>
    </source>
</evidence>
<dbReference type="PROSITE" id="PS50979">
    <property type="entry name" value="BC"/>
    <property type="match status" value="1"/>
</dbReference>
<dbReference type="Proteomes" id="UP000239990">
    <property type="component" value="Unassembled WGS sequence"/>
</dbReference>
<dbReference type="RefSeq" id="WP_046804047.1">
    <property type="nucleotide sequence ID" value="NZ_PREU01000009.1"/>
</dbReference>
<evidence type="ECO:0000256" key="1">
    <source>
        <dbReference type="ARBA" id="ARBA00001953"/>
    </source>
</evidence>
<evidence type="ECO:0000256" key="7">
    <source>
        <dbReference type="PROSITE-ProRule" id="PRU00409"/>
    </source>
</evidence>
<dbReference type="InterPro" id="IPR011053">
    <property type="entry name" value="Single_hybrid_motif"/>
</dbReference>
<dbReference type="PANTHER" id="PTHR18866:SF33">
    <property type="entry name" value="METHYLCROTONOYL-COA CARBOXYLASE SUBUNIT ALPHA, MITOCHONDRIAL-RELATED"/>
    <property type="match status" value="1"/>
</dbReference>
<evidence type="ECO:0000256" key="4">
    <source>
        <dbReference type="ARBA" id="ARBA00022840"/>
    </source>
</evidence>
<dbReference type="SMART" id="SM00878">
    <property type="entry name" value="Biotin_carb_C"/>
    <property type="match status" value="1"/>
</dbReference>
<dbReference type="InterPro" id="IPR005482">
    <property type="entry name" value="Biotin_COase_C"/>
</dbReference>
<dbReference type="InterPro" id="IPR011054">
    <property type="entry name" value="Rudment_hybrid_motif"/>
</dbReference>
<keyword evidence="5" id="KW-0809">Transit peptide</keyword>
<dbReference type="PROSITE" id="PS50975">
    <property type="entry name" value="ATP_GRASP"/>
    <property type="match status" value="1"/>
</dbReference>
<evidence type="ECO:0000313" key="11">
    <source>
        <dbReference type="EMBL" id="PPA74602.1"/>
    </source>
</evidence>
<evidence type="ECO:0000313" key="12">
    <source>
        <dbReference type="Proteomes" id="UP000239990"/>
    </source>
</evidence>
<dbReference type="PANTHER" id="PTHR18866">
    <property type="entry name" value="CARBOXYLASE:PYRUVATE/ACETYL-COA/PROPIONYL-COA CARBOXYLASE"/>
    <property type="match status" value="1"/>
</dbReference>
<dbReference type="InterPro" id="IPR050856">
    <property type="entry name" value="Biotin_carboxylase_complex"/>
</dbReference>
<accession>A0A2S5GND1</accession>
<feature type="domain" description="Lipoyl-binding" evidence="8">
    <location>
        <begin position="594"/>
        <end position="674"/>
    </location>
</feature>
<dbReference type="FunFam" id="3.30.470.20:FF:000028">
    <property type="entry name" value="Methylcrotonoyl-CoA carboxylase subunit alpha, mitochondrial"/>
    <property type="match status" value="1"/>
</dbReference>
<dbReference type="GO" id="GO:0046872">
    <property type="term" value="F:metal ion binding"/>
    <property type="evidence" value="ECO:0007669"/>
    <property type="project" value="InterPro"/>
</dbReference>
<evidence type="ECO:0000256" key="6">
    <source>
        <dbReference type="ARBA" id="ARBA00023267"/>
    </source>
</evidence>
<dbReference type="Gene3D" id="3.30.470.20">
    <property type="entry name" value="ATP-grasp fold, B domain"/>
    <property type="match status" value="1"/>
</dbReference>
<feature type="domain" description="Biotin carboxylation" evidence="10">
    <location>
        <begin position="1"/>
        <end position="451"/>
    </location>
</feature>
<evidence type="ECO:0000259" key="9">
    <source>
        <dbReference type="PROSITE" id="PS50975"/>
    </source>
</evidence>
<reference evidence="11 12" key="1">
    <citation type="submission" date="2018-02" db="EMBL/GenBank/DDBJ databases">
        <title>Draft Genome of Achromobacter spanius stain 6.</title>
        <authorList>
            <person name="Gunasekera T.S."/>
            <person name="Radwan O."/>
            <person name="Ruiz O.N."/>
        </authorList>
    </citation>
    <scope>NUCLEOTIDE SEQUENCE [LARGE SCALE GENOMIC DNA]</scope>
    <source>
        <strain evidence="11 12">6</strain>
    </source>
</reference>
<keyword evidence="3 7" id="KW-0547">Nucleotide-binding</keyword>
<dbReference type="InterPro" id="IPR048429">
    <property type="entry name" value="MCC_alpha_BT"/>
</dbReference>
<gene>
    <name evidence="11" type="ORF">C4E15_19815</name>
</gene>
<dbReference type="GO" id="GO:0005524">
    <property type="term" value="F:ATP binding"/>
    <property type="evidence" value="ECO:0007669"/>
    <property type="project" value="UniProtKB-UniRule"/>
</dbReference>
<sequence length="675" mass="71837">MFDTLLIANRGEIACRVAATARRMGIRTVAVYSDADANARHVAACDQAVYIGGSEPRASYLRADAILQAARDTGAGAIHPGYGFLSENEAFAQAAQQAGIAFVGPPASAIAAMGSKSAAKSLMEKAGVPLVPGYHGDNQDPQFLKTQADGIGYPVLIKASAGGGGKGMRVVESSGAFLDALASCQREAASSFGDDRVLIERYLQKPRHIEIQVFADTQGNCVYLFERDCSVQRRHQKVIEEAPAPGMTEERRRAMGEAAVAAARAVGYVGAGTVEFIAEPDGRFYFMEMNTRLQVEHPVTEMITGHDLVEWQLRVAAGQPLPARQEDLRINGHAIEARIYAENPEKGFLPSIGTLAYLGLPPHTAFANADIRVDGGVRTGDTITPFYDPMIAKLIVHGADRDQARQRMLQALAQTQAVGVQTNVAFLSRLMKDTAFAAADLDTGLIERQRATLLPEPQPADAATLALASAAVLVRQGLAQPNATSAGKGPADPWDARDGWRLGGQYQRHLQWVDNGETRRVTVARQGGAWTLDTGAGPQPFLWRAHASANPNLAYGLRITLAGHENAGTVVLHADRAHVFGDNGAHVLELYDPLAHAQDTQGEHAGGLTAPMPGKIISISVKAGDTVEKGQPLLVMEAMKMEHTISAPGDGKVEEVFYGVGDQVTEGAELVSIGA</sequence>
<dbReference type="SUPFAM" id="SSF51230">
    <property type="entry name" value="Single hybrid motif"/>
    <property type="match status" value="1"/>
</dbReference>
<dbReference type="SUPFAM" id="SSF52440">
    <property type="entry name" value="PreATP-grasp domain"/>
    <property type="match status" value="1"/>
</dbReference>
<dbReference type="SUPFAM" id="SSF56059">
    <property type="entry name" value="Glutathione synthetase ATP-binding domain-like"/>
    <property type="match status" value="1"/>
</dbReference>
<keyword evidence="6" id="KW-0092">Biotin</keyword>
<dbReference type="AlphaFoldDB" id="A0A2S5GND1"/>
<dbReference type="Gene3D" id="2.40.50.100">
    <property type="match status" value="1"/>
</dbReference>
<dbReference type="Pfam" id="PF02785">
    <property type="entry name" value="Biotin_carb_C"/>
    <property type="match status" value="1"/>
</dbReference>
<proteinExistence type="predicted"/>
<dbReference type="InterPro" id="IPR016185">
    <property type="entry name" value="PreATP-grasp_dom_sf"/>
</dbReference>
<dbReference type="PROSITE" id="PS00188">
    <property type="entry name" value="BIOTIN"/>
    <property type="match status" value="1"/>
</dbReference>
<dbReference type="SUPFAM" id="SSF51246">
    <property type="entry name" value="Rudiment single hybrid motif"/>
    <property type="match status" value="1"/>
</dbReference>
<dbReference type="InterPro" id="IPR005479">
    <property type="entry name" value="CPAse_ATP-bd"/>
</dbReference>
<dbReference type="FunFam" id="3.40.50.20:FF:000010">
    <property type="entry name" value="Propionyl-CoA carboxylase subunit alpha"/>
    <property type="match status" value="1"/>
</dbReference>
<dbReference type="PROSITE" id="PS50968">
    <property type="entry name" value="BIOTINYL_LIPOYL"/>
    <property type="match status" value="1"/>
</dbReference>
<dbReference type="InterPro" id="IPR011764">
    <property type="entry name" value="Biotin_carboxylation_dom"/>
</dbReference>
<dbReference type="InterPro" id="IPR000089">
    <property type="entry name" value="Biotin_lipoyl"/>
</dbReference>
<dbReference type="InterPro" id="IPR011761">
    <property type="entry name" value="ATP-grasp"/>
</dbReference>
<dbReference type="PROSITE" id="PS00867">
    <property type="entry name" value="CPSASE_2"/>
    <property type="match status" value="1"/>
</dbReference>
<dbReference type="FunFam" id="3.30.1490.20:FF:000003">
    <property type="entry name" value="acetyl-CoA carboxylase isoform X1"/>
    <property type="match status" value="1"/>
</dbReference>
<feature type="domain" description="ATP-grasp" evidence="9">
    <location>
        <begin position="120"/>
        <end position="317"/>
    </location>
</feature>
<protein>
    <submittedName>
        <fullName evidence="11">Acetyl/propionyl/methylcrotonyl-CoA carboxylase subunit alpha</fullName>
    </submittedName>
</protein>
<dbReference type="GO" id="GO:0016874">
    <property type="term" value="F:ligase activity"/>
    <property type="evidence" value="ECO:0007669"/>
    <property type="project" value="UniProtKB-KW"/>
</dbReference>
<dbReference type="InterPro" id="IPR005481">
    <property type="entry name" value="BC-like_N"/>
</dbReference>
<dbReference type="SMART" id="SM01209">
    <property type="entry name" value="GARS_A"/>
    <property type="match status" value="1"/>
</dbReference>
<dbReference type="Gene3D" id="3.30.700.40">
    <property type="match status" value="1"/>
</dbReference>
<keyword evidence="2" id="KW-0436">Ligase</keyword>
<dbReference type="InterPro" id="IPR001882">
    <property type="entry name" value="Biotin_BS"/>
</dbReference>
<dbReference type="PROSITE" id="PS00866">
    <property type="entry name" value="CPSASE_1"/>
    <property type="match status" value="1"/>
</dbReference>
<organism evidence="11 12">
    <name type="scientific">Achromobacter spanius</name>
    <dbReference type="NCBI Taxonomy" id="217203"/>
    <lineage>
        <taxon>Bacteria</taxon>
        <taxon>Pseudomonadati</taxon>
        <taxon>Pseudomonadota</taxon>
        <taxon>Betaproteobacteria</taxon>
        <taxon>Burkholderiales</taxon>
        <taxon>Alcaligenaceae</taxon>
        <taxon>Achromobacter</taxon>
    </lineage>
</organism>
<evidence type="ECO:0000259" key="8">
    <source>
        <dbReference type="PROSITE" id="PS50968"/>
    </source>
</evidence>
<evidence type="ECO:0000256" key="2">
    <source>
        <dbReference type="ARBA" id="ARBA00022598"/>
    </source>
</evidence>
<dbReference type="OrthoDB" id="9803706at2"/>
<dbReference type="Pfam" id="PF02786">
    <property type="entry name" value="CPSase_L_D2"/>
    <property type="match status" value="1"/>
</dbReference>
<dbReference type="FunFam" id="2.40.50.100:FF:000003">
    <property type="entry name" value="Acetyl-CoA carboxylase biotin carboxyl carrier protein"/>
    <property type="match status" value="1"/>
</dbReference>
<evidence type="ECO:0000259" key="10">
    <source>
        <dbReference type="PROSITE" id="PS50979"/>
    </source>
</evidence>